<keyword evidence="2" id="KW-1185">Reference proteome</keyword>
<accession>A0ACC0CZY8</accession>
<evidence type="ECO:0000313" key="2">
    <source>
        <dbReference type="Proteomes" id="UP001497680"/>
    </source>
</evidence>
<gene>
    <name evidence="1" type="ORF">F4821DRAFT_260308</name>
</gene>
<name>A0ACC0CZY8_9PEZI</name>
<protein>
    <submittedName>
        <fullName evidence="1">Cytochrome P450</fullName>
    </submittedName>
</protein>
<comment type="caution">
    <text evidence="1">The sequence shown here is derived from an EMBL/GenBank/DDBJ whole genome shotgun (WGS) entry which is preliminary data.</text>
</comment>
<evidence type="ECO:0000313" key="1">
    <source>
        <dbReference type="EMBL" id="KAI6086017.1"/>
    </source>
</evidence>
<dbReference type="Proteomes" id="UP001497680">
    <property type="component" value="Unassembled WGS sequence"/>
</dbReference>
<sequence>MLVVQSLAVALMYMGLALVLYVLGLFGYRVTLHPLSRYSGPPLGKFTDCYSLYHAALKRLHLAIWQNHLNYGPVVRLGPNKLVFNSITALRDIYNNERLSKSRAYLVAMQAPGVHNIFDVLDKQAHRAKRKLIGQALTQRSMKSFEPIIIQQTNVFLKIIYESSRGPATGAINVTPPCKYLGFDIVSLLAFGQPLNTLTTSKNRFIAGGIAVGNFFQNVRMQYPRLAQLRLTEALNLFANVRKARARNRALVEKLITDRLAEGVDARHDLYSIVAGSIDTKGNGNIRHSEFWAESLFFLPAGGDTTSTCLAALFFYLSRNPICYKKLCEEIRTTFTSGSEIRDGQQLRSCEYLRACIDEALRVAPPVPGALWREQPPTDRVEEEIVIDGHVIPRGTQVGVSLYSLHHNSEYFPDPFAYKPERWLSHTSETQRSAMHEAWSPFSLGPRACAGKAMAYMEVSLLIGKTLWYFDFETAQGVEGQLGAGKEGDTTGRDRLSEYQIYDTFGTTHDGPNLVFHAREETIWELLKEAAD</sequence>
<reference evidence="1 2" key="1">
    <citation type="journal article" date="2022" name="New Phytol.">
        <title>Ecological generalism drives hyperdiversity of secondary metabolite gene clusters in xylarialean endophytes.</title>
        <authorList>
            <person name="Franco M.E.E."/>
            <person name="Wisecaver J.H."/>
            <person name="Arnold A.E."/>
            <person name="Ju Y.M."/>
            <person name="Slot J.C."/>
            <person name="Ahrendt S."/>
            <person name="Moore L.P."/>
            <person name="Eastman K.E."/>
            <person name="Scott K."/>
            <person name="Konkel Z."/>
            <person name="Mondo S.J."/>
            <person name="Kuo A."/>
            <person name="Hayes R.D."/>
            <person name="Haridas S."/>
            <person name="Andreopoulos B."/>
            <person name="Riley R."/>
            <person name="LaButti K."/>
            <person name="Pangilinan J."/>
            <person name="Lipzen A."/>
            <person name="Amirebrahimi M."/>
            <person name="Yan J."/>
            <person name="Adam C."/>
            <person name="Keymanesh K."/>
            <person name="Ng V."/>
            <person name="Louie K."/>
            <person name="Northen T."/>
            <person name="Drula E."/>
            <person name="Henrissat B."/>
            <person name="Hsieh H.M."/>
            <person name="Youens-Clark K."/>
            <person name="Lutzoni F."/>
            <person name="Miadlikowska J."/>
            <person name="Eastwood D.C."/>
            <person name="Hamelin R.C."/>
            <person name="Grigoriev I.V."/>
            <person name="U'Ren J.M."/>
        </authorList>
    </citation>
    <scope>NUCLEOTIDE SEQUENCE [LARGE SCALE GENOMIC DNA]</scope>
    <source>
        <strain evidence="1 2">ER1909</strain>
    </source>
</reference>
<organism evidence="1 2">
    <name type="scientific">Hypoxylon rubiginosum</name>
    <dbReference type="NCBI Taxonomy" id="110542"/>
    <lineage>
        <taxon>Eukaryota</taxon>
        <taxon>Fungi</taxon>
        <taxon>Dikarya</taxon>
        <taxon>Ascomycota</taxon>
        <taxon>Pezizomycotina</taxon>
        <taxon>Sordariomycetes</taxon>
        <taxon>Xylariomycetidae</taxon>
        <taxon>Xylariales</taxon>
        <taxon>Hypoxylaceae</taxon>
        <taxon>Hypoxylon</taxon>
    </lineage>
</organism>
<dbReference type="EMBL" id="MU394319">
    <property type="protein sequence ID" value="KAI6086017.1"/>
    <property type="molecule type" value="Genomic_DNA"/>
</dbReference>
<proteinExistence type="predicted"/>